<dbReference type="GeneID" id="11504994"/>
<dbReference type="InterPro" id="IPR004354">
    <property type="entry name" value="Meiotic_Rec114"/>
</dbReference>
<protein>
    <submittedName>
        <fullName evidence="2">Uncharacterized protein</fullName>
    </submittedName>
</protein>
<proteinExistence type="predicted"/>
<dbReference type="HOGENOM" id="CLU_568815_0_0_1"/>
<dbReference type="GO" id="GO:0007131">
    <property type="term" value="P:reciprocal meiotic recombination"/>
    <property type="evidence" value="ECO:0007669"/>
    <property type="project" value="InterPro"/>
</dbReference>
<gene>
    <name evidence="2" type="primary">TDEL0G03320</name>
    <name evidence="2" type="ORF">TDEL_0G03320</name>
</gene>
<name>G8ZXT2_TORDE</name>
<dbReference type="AlphaFoldDB" id="G8ZXT2"/>
<feature type="region of interest" description="Disordered" evidence="1">
    <location>
        <begin position="137"/>
        <end position="159"/>
    </location>
</feature>
<dbReference type="RefSeq" id="XP_003682910.1">
    <property type="nucleotide sequence ID" value="XM_003682862.1"/>
</dbReference>
<dbReference type="EMBL" id="HE616748">
    <property type="protein sequence ID" value="CCE93699.1"/>
    <property type="molecule type" value="Genomic_DNA"/>
</dbReference>
<evidence type="ECO:0000256" key="1">
    <source>
        <dbReference type="SAM" id="MobiDB-lite"/>
    </source>
</evidence>
<sequence length="480" mass="53269">MKDYFSALVKFYSTYSEAIPAPDGFETPVAPLDPSKWQHFPVECPITLSVGLESNNNCVIEVSWNARTLDMARINLLHSARVIQFTARSPTISCKYMVWKNSVPCVKRFQVTLSSGDDFRNLHSVLTAIHLVVKPARPAMSQPSPSSQIQPSQSQQALPGRTNDLAYRLQNAPYGTSAATNNSVATLTGNPILDRKYLSQSTHLEPGYLLNSQIAPDNFLQSLPAQAQFPVRVNDLMKRNETRHPNITPVLPCPKSKAQHARSPLSDSSLGRVMAIQQERLPLQPTASTIAPNQHLSEGVEVTLEDVQLAECRERPLQTNSVDQFVAHLGLKGYAMPQAHTMAGSEVELAQEPELAKIHKTSSLITSIAPEERNVPKEINCDKLIQNNVLVKTNNISLEKDINQEKTVESSIDIHKQGDTGKKKTKCDLTDIRSAAVSSSKIRVSRRLIKEKLKDESLMKWVMKVEETLQGMTAESKHNL</sequence>
<dbReference type="OrthoDB" id="4036344at2759"/>
<dbReference type="FunCoup" id="G8ZXT2">
    <property type="interactions" value="37"/>
</dbReference>
<reference evidence="2 3" key="1">
    <citation type="journal article" date="2011" name="Proc. Natl. Acad. Sci. U.S.A.">
        <title>Evolutionary erosion of yeast sex chromosomes by mating-type switching accidents.</title>
        <authorList>
            <person name="Gordon J.L."/>
            <person name="Armisen D."/>
            <person name="Proux-Wera E."/>
            <person name="Oheigeartaigh S.S."/>
            <person name="Byrne K.P."/>
            <person name="Wolfe K.H."/>
        </authorList>
    </citation>
    <scope>NUCLEOTIDE SEQUENCE [LARGE SCALE GENOMIC DNA]</scope>
    <source>
        <strain evidence="3">ATCC 10662 / CBS 1146 / NBRC 0425 / NCYC 2629 / NRRL Y-866</strain>
    </source>
</reference>
<dbReference type="Pfam" id="PF03525">
    <property type="entry name" value="Meiotic_rec114"/>
    <property type="match status" value="1"/>
</dbReference>
<dbReference type="PRINTS" id="PR01548">
    <property type="entry name" value="MEIOTICR114"/>
</dbReference>
<dbReference type="InParanoid" id="G8ZXT2"/>
<dbReference type="Proteomes" id="UP000005627">
    <property type="component" value="Chromosome 7"/>
</dbReference>
<organism evidence="2 3">
    <name type="scientific">Torulaspora delbrueckii</name>
    <name type="common">Yeast</name>
    <name type="synonym">Candida colliculosa</name>
    <dbReference type="NCBI Taxonomy" id="4950"/>
    <lineage>
        <taxon>Eukaryota</taxon>
        <taxon>Fungi</taxon>
        <taxon>Dikarya</taxon>
        <taxon>Ascomycota</taxon>
        <taxon>Saccharomycotina</taxon>
        <taxon>Saccharomycetes</taxon>
        <taxon>Saccharomycetales</taxon>
        <taxon>Saccharomycetaceae</taxon>
        <taxon>Torulaspora</taxon>
    </lineage>
</organism>
<keyword evidence="3" id="KW-1185">Reference proteome</keyword>
<feature type="compositionally biased region" description="Low complexity" evidence="1">
    <location>
        <begin position="141"/>
        <end position="156"/>
    </location>
</feature>
<dbReference type="KEGG" id="tdl:TDEL_0G03320"/>
<evidence type="ECO:0000313" key="3">
    <source>
        <dbReference type="Proteomes" id="UP000005627"/>
    </source>
</evidence>
<feature type="region of interest" description="Disordered" evidence="1">
    <location>
        <begin position="243"/>
        <end position="267"/>
    </location>
</feature>
<dbReference type="eggNOG" id="ENOG502S7Q1">
    <property type="taxonomic scope" value="Eukaryota"/>
</dbReference>
<evidence type="ECO:0000313" key="2">
    <source>
        <dbReference type="EMBL" id="CCE93699.1"/>
    </source>
</evidence>
<dbReference type="STRING" id="1076872.G8ZXT2"/>
<accession>G8ZXT2</accession>